<dbReference type="EMBL" id="PQVF01000005">
    <property type="protein sequence ID" value="POY36935.1"/>
    <property type="molecule type" value="Genomic_DNA"/>
</dbReference>
<reference evidence="2 3" key="1">
    <citation type="submission" date="2018-01" db="EMBL/GenBank/DDBJ databases">
        <authorList>
            <person name="Gaut B.S."/>
            <person name="Morton B.R."/>
            <person name="Clegg M.T."/>
            <person name="Duvall M.R."/>
        </authorList>
    </citation>
    <scope>NUCLEOTIDE SEQUENCE [LARGE SCALE GENOMIC DNA]</scope>
    <source>
        <strain evidence="2 3">HR-AV</strain>
    </source>
</reference>
<evidence type="ECO:0000259" key="1">
    <source>
        <dbReference type="SMART" id="SM00754"/>
    </source>
</evidence>
<dbReference type="Pfam" id="PF07452">
    <property type="entry name" value="CHRD"/>
    <property type="match status" value="1"/>
</dbReference>
<dbReference type="PROSITE" id="PS51257">
    <property type="entry name" value="PROKAR_LIPOPROTEIN"/>
    <property type="match status" value="1"/>
</dbReference>
<dbReference type="AlphaFoldDB" id="A0A2S5A308"/>
<protein>
    <recommendedName>
        <fullName evidence="1">CHRD domain-containing protein</fullName>
    </recommendedName>
</protein>
<name>A0A2S5A308_9SPHI</name>
<proteinExistence type="predicted"/>
<gene>
    <name evidence="2" type="ORF">C3K47_07680</name>
</gene>
<evidence type="ECO:0000313" key="3">
    <source>
        <dbReference type="Proteomes" id="UP000236893"/>
    </source>
</evidence>
<accession>A0A2S5A308</accession>
<dbReference type="Proteomes" id="UP000236893">
    <property type="component" value="Unassembled WGS sequence"/>
</dbReference>
<keyword evidence="3" id="KW-1185">Reference proteome</keyword>
<dbReference type="OrthoDB" id="571052at2"/>
<dbReference type="SMART" id="SM00754">
    <property type="entry name" value="CHRD"/>
    <property type="match status" value="1"/>
</dbReference>
<dbReference type="RefSeq" id="WP_103788545.1">
    <property type="nucleotide sequence ID" value="NZ_PQVF01000005.1"/>
</dbReference>
<feature type="domain" description="CHRD" evidence="1">
    <location>
        <begin position="41"/>
        <end position="151"/>
    </location>
</feature>
<sequence length="161" mass="17173">MKKLITFYKSEVWLLAFIIIHCAVLVACSKSDDQSNGDKQVQFTATFTKSNGSVVSAATGTVSGTYNPSTYELTYTINWNNLTSTVADMHFHDNGPIIIHIEGFPTAITGTFSGKAIFTATQGADLMAGKVYVQIHTANFPGGEIIAALNKSASSPPPSGY</sequence>
<evidence type="ECO:0000313" key="2">
    <source>
        <dbReference type="EMBL" id="POY36935.1"/>
    </source>
</evidence>
<organism evidence="2 3">
    <name type="scientific">Solitalea longa</name>
    <dbReference type="NCBI Taxonomy" id="2079460"/>
    <lineage>
        <taxon>Bacteria</taxon>
        <taxon>Pseudomonadati</taxon>
        <taxon>Bacteroidota</taxon>
        <taxon>Sphingobacteriia</taxon>
        <taxon>Sphingobacteriales</taxon>
        <taxon>Sphingobacteriaceae</taxon>
        <taxon>Solitalea</taxon>
    </lineage>
</organism>
<dbReference type="InterPro" id="IPR010895">
    <property type="entry name" value="CHRD"/>
</dbReference>
<comment type="caution">
    <text evidence="2">The sequence shown here is derived from an EMBL/GenBank/DDBJ whole genome shotgun (WGS) entry which is preliminary data.</text>
</comment>